<dbReference type="HOGENOM" id="CLU_2334825_0_0_1"/>
<dbReference type="EMBL" id="KE560654">
    <property type="protein sequence ID" value="EPZ36127.1"/>
    <property type="molecule type" value="Genomic_DNA"/>
</dbReference>
<dbReference type="AlphaFoldDB" id="A0A075B4G4"/>
<protein>
    <submittedName>
        <fullName evidence="1">Uncharacterized protein</fullName>
    </submittedName>
</protein>
<keyword evidence="2" id="KW-1185">Reference proteome</keyword>
<accession>A0A075B4G4</accession>
<reference evidence="1 2" key="1">
    <citation type="journal article" date="2013" name="Curr. Biol.">
        <title>Shared signatures of parasitism and phylogenomics unite Cryptomycota and microsporidia.</title>
        <authorList>
            <person name="James T.Y."/>
            <person name="Pelin A."/>
            <person name="Bonen L."/>
            <person name="Ahrendt S."/>
            <person name="Sain D."/>
            <person name="Corradi N."/>
            <person name="Stajich J.E."/>
        </authorList>
    </citation>
    <scope>NUCLEOTIDE SEQUENCE [LARGE SCALE GENOMIC DNA]</scope>
    <source>
        <strain evidence="1 2">CSF55</strain>
    </source>
</reference>
<feature type="non-terminal residue" evidence="1">
    <location>
        <position position="98"/>
    </location>
</feature>
<evidence type="ECO:0000313" key="1">
    <source>
        <dbReference type="EMBL" id="EPZ36127.1"/>
    </source>
</evidence>
<evidence type="ECO:0000313" key="2">
    <source>
        <dbReference type="Proteomes" id="UP000030755"/>
    </source>
</evidence>
<name>A0A075B4G4_ROZAC</name>
<proteinExistence type="predicted"/>
<dbReference type="Proteomes" id="UP000030755">
    <property type="component" value="Unassembled WGS sequence"/>
</dbReference>
<sequence length="98" mass="10938">MMDYISELKGTIMDHVDIGAVFEDLHGSDAVLDDDTITMLNIEVSNLKGMLNESVYIPITFSGITPFAETATADQSIAVRILYSYFMDKRRSTFDGFT</sequence>
<gene>
    <name evidence="1" type="ORF">O9G_006314</name>
</gene>
<organism evidence="1 2">
    <name type="scientific">Rozella allomycis (strain CSF55)</name>
    <dbReference type="NCBI Taxonomy" id="988480"/>
    <lineage>
        <taxon>Eukaryota</taxon>
        <taxon>Fungi</taxon>
        <taxon>Fungi incertae sedis</taxon>
        <taxon>Cryptomycota</taxon>
        <taxon>Cryptomycota incertae sedis</taxon>
        <taxon>Rozella</taxon>
    </lineage>
</organism>